<evidence type="ECO:0000256" key="2">
    <source>
        <dbReference type="ARBA" id="ARBA00008814"/>
    </source>
</evidence>
<dbReference type="OrthoDB" id="9793175at2"/>
<evidence type="ECO:0000259" key="6">
    <source>
        <dbReference type="PROSITE" id="PS50983"/>
    </source>
</evidence>
<feature type="domain" description="Fe/B12 periplasmic-binding" evidence="6">
    <location>
        <begin position="83"/>
        <end position="334"/>
    </location>
</feature>
<dbReference type="Gene3D" id="3.40.50.1980">
    <property type="entry name" value="Nitrogenase molybdenum iron protein domain"/>
    <property type="match status" value="2"/>
</dbReference>
<evidence type="ECO:0000313" key="8">
    <source>
        <dbReference type="Proteomes" id="UP000237752"/>
    </source>
</evidence>
<keyword evidence="3" id="KW-0813">Transport</keyword>
<dbReference type="EMBL" id="PVUE01000002">
    <property type="protein sequence ID" value="PRZ43480.1"/>
    <property type="molecule type" value="Genomic_DNA"/>
</dbReference>
<comment type="caution">
    <text evidence="7">The sequence shown here is derived from an EMBL/GenBank/DDBJ whole genome shotgun (WGS) entry which is preliminary data.</text>
</comment>
<dbReference type="InterPro" id="IPR051313">
    <property type="entry name" value="Bact_iron-sidero_bind"/>
</dbReference>
<feature type="compositionally biased region" description="Basic and acidic residues" evidence="5">
    <location>
        <begin position="26"/>
        <end position="35"/>
    </location>
</feature>
<proteinExistence type="inferred from homology"/>
<dbReference type="GO" id="GO:0030288">
    <property type="term" value="C:outer membrane-bounded periplasmic space"/>
    <property type="evidence" value="ECO:0007669"/>
    <property type="project" value="TreeGrafter"/>
</dbReference>
<dbReference type="InterPro" id="IPR002491">
    <property type="entry name" value="ABC_transptr_periplasmic_BD"/>
</dbReference>
<dbReference type="Pfam" id="PF01497">
    <property type="entry name" value="Peripla_BP_2"/>
    <property type="match status" value="1"/>
</dbReference>
<dbReference type="AlphaFoldDB" id="A0A2T1A4F3"/>
<sequence length="334" mass="35519">MNLTDLRRLVAPLIALVLLVGGCASDTDRSEDVGDRAVATGGPQFSTADEETAKLGTTAKAGEFPRTITHALGETTIKTKPKRVVVLDSGELDHVLALGIKPVGLASADATGGLPSYLEDKIAGVDVIGTHTEINLEALAALKPDLILGSKLRVAKLYDQLSAIAPTVFSIRPGFPWKENFLLAADALGKEEKAVDVLNEYQAKADEVGNSIKGDPTVSIVRFMSGKTRLYANLSFIGVILNDIGLKRPAVEDVDDLAVEVSAENIKEVTGDWVFYSNYGAEEEQKTVLGGQLWSEIPAVANGQSKAVNDDTWFLGLGPVGAMSVLDDLEKIFT</sequence>
<dbReference type="RefSeq" id="WP_106347642.1">
    <property type="nucleotide sequence ID" value="NZ_PVUE01000002.1"/>
</dbReference>
<dbReference type="PANTHER" id="PTHR30532">
    <property type="entry name" value="IRON III DICITRATE-BINDING PERIPLASMIC PROTEIN"/>
    <property type="match status" value="1"/>
</dbReference>
<evidence type="ECO:0000256" key="5">
    <source>
        <dbReference type="SAM" id="MobiDB-lite"/>
    </source>
</evidence>
<keyword evidence="8" id="KW-1185">Reference proteome</keyword>
<accession>A0A2T1A4F3</accession>
<dbReference type="PANTHER" id="PTHR30532:SF21">
    <property type="entry name" value="SIDEROPHORE-BINDING LIPOPROTEIN YFIY-RELATED"/>
    <property type="match status" value="1"/>
</dbReference>
<dbReference type="PROSITE" id="PS51257">
    <property type="entry name" value="PROKAR_LIPOPROTEIN"/>
    <property type="match status" value="1"/>
</dbReference>
<name>A0A2T1A4F3_9ACTN</name>
<comment type="subcellular location">
    <subcellularLocation>
        <location evidence="1">Cell envelope</location>
    </subcellularLocation>
</comment>
<gene>
    <name evidence="7" type="ORF">CLV47_102168</name>
</gene>
<dbReference type="SUPFAM" id="SSF53807">
    <property type="entry name" value="Helical backbone' metal receptor"/>
    <property type="match status" value="1"/>
</dbReference>
<evidence type="ECO:0000313" key="7">
    <source>
        <dbReference type="EMBL" id="PRZ43480.1"/>
    </source>
</evidence>
<keyword evidence="4" id="KW-0732">Signal</keyword>
<evidence type="ECO:0000256" key="4">
    <source>
        <dbReference type="ARBA" id="ARBA00022729"/>
    </source>
</evidence>
<protein>
    <submittedName>
        <fullName evidence="7">Iron complex transport system substrate-binding protein</fullName>
    </submittedName>
</protein>
<dbReference type="Proteomes" id="UP000237752">
    <property type="component" value="Unassembled WGS sequence"/>
</dbReference>
<organism evidence="7 8">
    <name type="scientific">Antricoccus suffuscus</name>
    <dbReference type="NCBI Taxonomy" id="1629062"/>
    <lineage>
        <taxon>Bacteria</taxon>
        <taxon>Bacillati</taxon>
        <taxon>Actinomycetota</taxon>
        <taxon>Actinomycetes</taxon>
        <taxon>Geodermatophilales</taxon>
        <taxon>Antricoccaceae</taxon>
        <taxon>Antricoccus</taxon>
    </lineage>
</organism>
<dbReference type="CDD" id="cd01146">
    <property type="entry name" value="FhuD"/>
    <property type="match status" value="1"/>
</dbReference>
<dbReference type="PROSITE" id="PS50983">
    <property type="entry name" value="FE_B12_PBP"/>
    <property type="match status" value="1"/>
</dbReference>
<feature type="region of interest" description="Disordered" evidence="5">
    <location>
        <begin position="26"/>
        <end position="45"/>
    </location>
</feature>
<evidence type="ECO:0000256" key="1">
    <source>
        <dbReference type="ARBA" id="ARBA00004196"/>
    </source>
</evidence>
<evidence type="ECO:0000256" key="3">
    <source>
        <dbReference type="ARBA" id="ARBA00022448"/>
    </source>
</evidence>
<reference evidence="7 8" key="1">
    <citation type="submission" date="2018-03" db="EMBL/GenBank/DDBJ databases">
        <title>Genomic Encyclopedia of Archaeal and Bacterial Type Strains, Phase II (KMG-II): from individual species to whole genera.</title>
        <authorList>
            <person name="Goeker M."/>
        </authorList>
    </citation>
    <scope>NUCLEOTIDE SEQUENCE [LARGE SCALE GENOMIC DNA]</scope>
    <source>
        <strain evidence="7 8">DSM 100065</strain>
    </source>
</reference>
<comment type="similarity">
    <text evidence="2">Belongs to the bacterial solute-binding protein 8 family.</text>
</comment>
<dbReference type="GO" id="GO:1901678">
    <property type="term" value="P:iron coordination entity transport"/>
    <property type="evidence" value="ECO:0007669"/>
    <property type="project" value="UniProtKB-ARBA"/>
</dbReference>